<accession>A0ABX2AXP8</accession>
<proteinExistence type="predicted"/>
<protein>
    <submittedName>
        <fullName evidence="2">T9SS type A sorting domain-containing protein</fullName>
    </submittedName>
</protein>
<dbReference type="EMBL" id="JABKKE010000014">
    <property type="protein sequence ID" value="NPE14463.1"/>
    <property type="molecule type" value="Genomic_DNA"/>
</dbReference>
<comment type="caution">
    <text evidence="2">The sequence shown here is derived from an EMBL/GenBank/DDBJ whole genome shotgun (WGS) entry which is preliminary data.</text>
</comment>
<sequence>MKRLLLPLMMACPAAAMAQNVQEEWALVEPQSGTQVLMDKVGFLLAADGEDSFSVVCTDGTVIYGAKEINFALVDPTSIATAKRCCNTPMLEGCIDGRLTLTGCKPGTEVEVYDTGGRKVRNIRVMEGKTIVDVTGLPSGVYMLRTGETSVKFLKK</sequence>
<dbReference type="RefSeq" id="WP_172177834.1">
    <property type="nucleotide sequence ID" value="NZ_CASGIA010000044.1"/>
</dbReference>
<evidence type="ECO:0000313" key="3">
    <source>
        <dbReference type="Proteomes" id="UP001193734"/>
    </source>
</evidence>
<evidence type="ECO:0000313" key="2">
    <source>
        <dbReference type="EMBL" id="NPE14463.1"/>
    </source>
</evidence>
<dbReference type="InterPro" id="IPR026444">
    <property type="entry name" value="Secre_tail"/>
</dbReference>
<feature type="signal peptide" evidence="1">
    <location>
        <begin position="1"/>
        <end position="18"/>
    </location>
</feature>
<keyword evidence="3" id="KW-1185">Reference proteome</keyword>
<dbReference type="Proteomes" id="UP001193734">
    <property type="component" value="Unassembled WGS sequence"/>
</dbReference>
<keyword evidence="1" id="KW-0732">Signal</keyword>
<name>A0ABX2AXP8_9BACT</name>
<reference evidence="2 3" key="1">
    <citation type="submission" date="2020-05" db="EMBL/GenBank/DDBJ databases">
        <title>Distinct polysaccharide utilization as determinants for interspecies competition between intestinal Prevotella spp.</title>
        <authorList>
            <person name="Galvez E.J.C."/>
            <person name="Iljazovic A."/>
            <person name="Strowig T."/>
        </authorList>
    </citation>
    <scope>NUCLEOTIDE SEQUENCE [LARGE SCALE GENOMIC DNA]</scope>
    <source>
        <strain evidence="2 3">PROD</strain>
    </source>
</reference>
<gene>
    <name evidence="2" type="ORF">HPS55_09015</name>
</gene>
<feature type="chain" id="PRO_5046915401" evidence="1">
    <location>
        <begin position="19"/>
        <end position="156"/>
    </location>
</feature>
<organism evidence="2 3">
    <name type="scientific">Xylanibacter rodentium</name>
    <dbReference type="NCBI Taxonomy" id="2736289"/>
    <lineage>
        <taxon>Bacteria</taxon>
        <taxon>Pseudomonadati</taxon>
        <taxon>Bacteroidota</taxon>
        <taxon>Bacteroidia</taxon>
        <taxon>Bacteroidales</taxon>
        <taxon>Prevotellaceae</taxon>
        <taxon>Xylanibacter</taxon>
    </lineage>
</organism>
<dbReference type="GeneID" id="82157906"/>
<dbReference type="NCBIfam" id="TIGR04183">
    <property type="entry name" value="Por_Secre_tail"/>
    <property type="match status" value="1"/>
</dbReference>
<evidence type="ECO:0000256" key="1">
    <source>
        <dbReference type="SAM" id="SignalP"/>
    </source>
</evidence>